<dbReference type="eggNOG" id="ENOG5032VI7">
    <property type="taxonomic scope" value="Bacteria"/>
</dbReference>
<dbReference type="PIR" id="F75570">
    <property type="entry name" value="F75570"/>
</dbReference>
<dbReference type="EMBL" id="AE000513">
    <property type="protein sequence ID" value="AAF09611.1"/>
    <property type="molecule type" value="Genomic_DNA"/>
</dbReference>
<sequence>MGRARRGAHMTELNDFQRGLLLGILIGEGHFGGDGKQPHVTLRMHTRHQRLFETLLGMFPESKLYGPYTHGGRSYFQWMMRGQTLRESLIPLLDELPLEQTDEHAYERYQDMKRRYGL</sequence>
<evidence type="ECO:0000313" key="1">
    <source>
        <dbReference type="EMBL" id="AAF09611.1"/>
    </source>
</evidence>
<gene>
    <name evidence="1" type="ordered locus">DR_0015</name>
</gene>
<dbReference type="InterPro" id="IPR027434">
    <property type="entry name" value="Homing_endonucl"/>
</dbReference>
<keyword evidence="2" id="KW-1185">Reference proteome</keyword>
<dbReference type="InParanoid" id="Q9RYD5"/>
<dbReference type="AlphaFoldDB" id="Q9RYD5"/>
<dbReference type="KEGG" id="dra:DR_0015"/>
<dbReference type="PaxDb" id="243230-DR_0015"/>
<name>Q9RYD5_DEIRA</name>
<accession>Q9RYD5</accession>
<reference evidence="1 2" key="1">
    <citation type="journal article" date="1999" name="Science">
        <title>Genome sequence of the radioresistant bacterium Deinococcus radiodurans R1.</title>
        <authorList>
            <person name="White O."/>
            <person name="Eisen J.A."/>
            <person name="Heidelberg J.F."/>
            <person name="Hickey E.K."/>
            <person name="Peterson J.D."/>
            <person name="Dodson R.J."/>
            <person name="Haft D.H."/>
            <person name="Gwinn M.L."/>
            <person name="Nelson W.C."/>
            <person name="Richardson D.L."/>
            <person name="Moffat K.S."/>
            <person name="Qin H."/>
            <person name="Jiang L."/>
            <person name="Pamphile W."/>
            <person name="Crosby M."/>
            <person name="Shen M."/>
            <person name="Vamathevan J.J."/>
            <person name="Lam P."/>
            <person name="McDonald L."/>
            <person name="Utterback T."/>
            <person name="Zalewski C."/>
            <person name="Makarova K.S."/>
            <person name="Aravind L."/>
            <person name="Daly M.J."/>
            <person name="Minton K.W."/>
            <person name="Fleischmann R.D."/>
            <person name="Ketchum K.A."/>
            <person name="Nelson K.E."/>
            <person name="Salzberg S."/>
            <person name="Smith H.O."/>
            <person name="Venter J.C."/>
            <person name="Fraser C.M."/>
        </authorList>
    </citation>
    <scope>NUCLEOTIDE SEQUENCE [LARGE SCALE GENOMIC DNA]</scope>
    <source>
        <strain evidence="2">ATCC 13939 / DSM 20539 / JCM 16871 / LMG 4051 / NBRC 15346 / NCIMB 9279 / R1 / VKM B-1422</strain>
    </source>
</reference>
<dbReference type="OrthoDB" id="72058at2"/>
<protein>
    <recommendedName>
        <fullName evidence="3">Homing endonuclease LAGLIDADG domain-containing protein</fullName>
    </recommendedName>
</protein>
<proteinExistence type="predicted"/>
<organism evidence="1 2">
    <name type="scientific">Deinococcus radiodurans (strain ATCC 13939 / DSM 20539 / JCM 16871 / CCUG 27074 / LMG 4051 / NBRC 15346 / NCIMB 9279 / VKM B-1422 / R1)</name>
    <dbReference type="NCBI Taxonomy" id="243230"/>
    <lineage>
        <taxon>Bacteria</taxon>
        <taxon>Thermotogati</taxon>
        <taxon>Deinococcota</taxon>
        <taxon>Deinococci</taxon>
        <taxon>Deinococcales</taxon>
        <taxon>Deinococcaceae</taxon>
        <taxon>Deinococcus</taxon>
    </lineage>
</organism>
<dbReference type="EnsemblBacteria" id="AAF09611">
    <property type="protein sequence ID" value="AAF09611"/>
    <property type="gene ID" value="DR_0015"/>
</dbReference>
<evidence type="ECO:0000313" key="2">
    <source>
        <dbReference type="Proteomes" id="UP000002524"/>
    </source>
</evidence>
<dbReference type="HOGENOM" id="CLU_150532_0_0_0"/>
<dbReference type="Proteomes" id="UP000002524">
    <property type="component" value="Chromosome 1"/>
</dbReference>
<dbReference type="STRING" id="243230.DR_0015"/>
<dbReference type="SUPFAM" id="SSF55608">
    <property type="entry name" value="Homing endonucleases"/>
    <property type="match status" value="1"/>
</dbReference>
<evidence type="ECO:0008006" key="3">
    <source>
        <dbReference type="Google" id="ProtNLM"/>
    </source>
</evidence>
<dbReference type="PATRIC" id="fig|243230.17.peg.181"/>